<evidence type="ECO:0000313" key="2">
    <source>
        <dbReference type="Proteomes" id="UP000030185"/>
    </source>
</evidence>
<dbReference type="EMBL" id="BBLT01000001">
    <property type="protein sequence ID" value="GAL82888.1"/>
    <property type="molecule type" value="Genomic_DNA"/>
</dbReference>
<gene>
    <name evidence="1" type="ORF">MYP_114</name>
</gene>
<comment type="caution">
    <text evidence="1">The sequence shown here is derived from an EMBL/GenBank/DDBJ whole genome shotgun (WGS) entry which is preliminary data.</text>
</comment>
<evidence type="ECO:0000313" key="1">
    <source>
        <dbReference type="EMBL" id="GAL82888.1"/>
    </source>
</evidence>
<sequence length="52" mass="5721">MASFASQQEPAGTMLIDLFISLVGYSVCDDFNSKTPFIKKGLIFNISVTNIF</sequence>
<accession>A0A098L9R7</accession>
<dbReference type="Proteomes" id="UP000030185">
    <property type="component" value="Unassembled WGS sequence"/>
</dbReference>
<proteinExistence type="predicted"/>
<name>A0A098L9R7_9BACT</name>
<protein>
    <submittedName>
        <fullName evidence="1">Uncharacterized protein</fullName>
    </submittedName>
</protein>
<dbReference type="AlphaFoldDB" id="A0A098L9R7"/>
<keyword evidence="2" id="KW-1185">Reference proteome</keyword>
<dbReference type="STRING" id="153721.MYP_114"/>
<organism evidence="1 2">
    <name type="scientific">Sporocytophaga myxococcoides</name>
    <dbReference type="NCBI Taxonomy" id="153721"/>
    <lineage>
        <taxon>Bacteria</taxon>
        <taxon>Pseudomonadati</taxon>
        <taxon>Bacteroidota</taxon>
        <taxon>Cytophagia</taxon>
        <taxon>Cytophagales</taxon>
        <taxon>Cytophagaceae</taxon>
        <taxon>Sporocytophaga</taxon>
    </lineage>
</organism>
<reference evidence="1 2" key="1">
    <citation type="submission" date="2014-09" db="EMBL/GenBank/DDBJ databases">
        <title>Sporocytophaga myxococcoides PG-01 genome sequencing.</title>
        <authorList>
            <person name="Liu L."/>
            <person name="Gao P.J."/>
            <person name="Chen G.J."/>
            <person name="Wang L.S."/>
        </authorList>
    </citation>
    <scope>NUCLEOTIDE SEQUENCE [LARGE SCALE GENOMIC DNA]</scope>
    <source>
        <strain evidence="1 2">PG-01</strain>
    </source>
</reference>